<evidence type="ECO:0000256" key="1">
    <source>
        <dbReference type="SAM" id="Phobius"/>
    </source>
</evidence>
<dbReference type="EMBL" id="CP026244">
    <property type="protein sequence ID" value="AWO97846.1"/>
    <property type="molecule type" value="Genomic_DNA"/>
</dbReference>
<evidence type="ECO:0000313" key="2">
    <source>
        <dbReference type="EMBL" id="AWO97846.1"/>
    </source>
</evidence>
<sequence length="296" mass="32482">MLSGIAAIGSDERKLMLKVLKRGVLPCFAGRDESVVNRLLSSTLALSFAACGLRLLDSEPDVPEAPGSSVLVTVAGLLYYSAWYVLVYASAVHTGPKALKTRLSQSRRPRIRPVVQLPADCTSRGQVRFARAHDAGAGNCARRRGEDYENGATSNLGAYEEYIVQGLQDMTIQQEADYQSDIEEHCSQSGDIRPESMYNIDSRVPTVTKDLKEGSAQIATDPDRVSDCSRRVCEYLYVVEHNALGFTSDSQKTFLTETNDRESLGLIPTGGTSTKACRFQRPCMANIARTIYTKRP</sequence>
<evidence type="ECO:0000313" key="3">
    <source>
        <dbReference type="Proteomes" id="UP000246464"/>
    </source>
</evidence>
<gene>
    <name evidence="2" type="ORF">SMAX5B_007702</name>
</gene>
<feature type="transmembrane region" description="Helical" evidence="1">
    <location>
        <begin position="68"/>
        <end position="92"/>
    </location>
</feature>
<dbReference type="Proteomes" id="UP000246464">
    <property type="component" value="Chromosome 2"/>
</dbReference>
<reference evidence="2 3" key="1">
    <citation type="submission" date="2017-12" db="EMBL/GenBank/DDBJ databases">
        <title>Integrating genomic resources of turbot (Scophthalmus maximus) in depth evaluation of genetic and physical mapping variation across individuals.</title>
        <authorList>
            <person name="Martinez P."/>
        </authorList>
    </citation>
    <scope>NUCLEOTIDE SEQUENCE [LARGE SCALE GENOMIC DNA]</scope>
</reference>
<keyword evidence="3" id="KW-1185">Reference proteome</keyword>
<dbReference type="AlphaFoldDB" id="A0A2U9B1Q8"/>
<name>A0A2U9B1Q8_SCOMX</name>
<protein>
    <submittedName>
        <fullName evidence="2">Uncharacterized protein</fullName>
    </submittedName>
</protein>
<organism evidence="2 3">
    <name type="scientific">Scophthalmus maximus</name>
    <name type="common">Turbot</name>
    <name type="synonym">Psetta maxima</name>
    <dbReference type="NCBI Taxonomy" id="52904"/>
    <lineage>
        <taxon>Eukaryota</taxon>
        <taxon>Metazoa</taxon>
        <taxon>Chordata</taxon>
        <taxon>Craniata</taxon>
        <taxon>Vertebrata</taxon>
        <taxon>Euteleostomi</taxon>
        <taxon>Actinopterygii</taxon>
        <taxon>Neopterygii</taxon>
        <taxon>Teleostei</taxon>
        <taxon>Neoteleostei</taxon>
        <taxon>Acanthomorphata</taxon>
        <taxon>Carangaria</taxon>
        <taxon>Pleuronectiformes</taxon>
        <taxon>Pleuronectoidei</taxon>
        <taxon>Scophthalmidae</taxon>
        <taxon>Scophthalmus</taxon>
    </lineage>
</organism>
<keyword evidence="1" id="KW-0472">Membrane</keyword>
<keyword evidence="1" id="KW-1133">Transmembrane helix</keyword>
<accession>A0A2U9B1Q8</accession>
<proteinExistence type="predicted"/>
<keyword evidence="1" id="KW-0812">Transmembrane</keyword>